<name>A0A7K3M5D6_9ACTN</name>
<dbReference type="InterPro" id="IPR027417">
    <property type="entry name" value="P-loop_NTPase"/>
</dbReference>
<keyword evidence="4" id="KW-0997">Cell inner membrane</keyword>
<evidence type="ECO:0000256" key="9">
    <source>
        <dbReference type="ARBA" id="ARBA00023136"/>
    </source>
</evidence>
<dbReference type="FunFam" id="3.40.50.300:FF:001001">
    <property type="entry name" value="Multidrug ABC transporter ATP-binding protein"/>
    <property type="match status" value="1"/>
</dbReference>
<comment type="caution">
    <text evidence="13">The sequence shown here is derived from an EMBL/GenBank/DDBJ whole genome shotgun (WGS) entry which is preliminary data.</text>
</comment>
<dbReference type="PANTHER" id="PTHR43394">
    <property type="entry name" value="ATP-DEPENDENT PERMEASE MDL1, MITOCHONDRIAL"/>
    <property type="match status" value="1"/>
</dbReference>
<keyword evidence="14" id="KW-1185">Reference proteome</keyword>
<dbReference type="PROSITE" id="PS50893">
    <property type="entry name" value="ABC_TRANSPORTER_2"/>
    <property type="match status" value="1"/>
</dbReference>
<dbReference type="Gene3D" id="1.20.1560.10">
    <property type="entry name" value="ABC transporter type 1, transmembrane domain"/>
    <property type="match status" value="1"/>
</dbReference>
<dbReference type="GO" id="GO:0005886">
    <property type="term" value="C:plasma membrane"/>
    <property type="evidence" value="ECO:0007669"/>
    <property type="project" value="UniProtKB-SubCell"/>
</dbReference>
<dbReference type="SUPFAM" id="SSF90123">
    <property type="entry name" value="ABC transporter transmembrane region"/>
    <property type="match status" value="1"/>
</dbReference>
<evidence type="ECO:0000256" key="2">
    <source>
        <dbReference type="ARBA" id="ARBA00022448"/>
    </source>
</evidence>
<keyword evidence="6" id="KW-0547">Nucleotide-binding</keyword>
<feature type="transmembrane region" description="Helical" evidence="10">
    <location>
        <begin position="147"/>
        <end position="180"/>
    </location>
</feature>
<evidence type="ECO:0000256" key="4">
    <source>
        <dbReference type="ARBA" id="ARBA00022519"/>
    </source>
</evidence>
<feature type="transmembrane region" description="Helical" evidence="10">
    <location>
        <begin position="65"/>
        <end position="82"/>
    </location>
</feature>
<dbReference type="SMART" id="SM00382">
    <property type="entry name" value="AAA"/>
    <property type="match status" value="1"/>
</dbReference>
<dbReference type="GO" id="GO:0005524">
    <property type="term" value="F:ATP binding"/>
    <property type="evidence" value="ECO:0007669"/>
    <property type="project" value="UniProtKB-KW"/>
</dbReference>
<evidence type="ECO:0000256" key="7">
    <source>
        <dbReference type="ARBA" id="ARBA00022840"/>
    </source>
</evidence>
<keyword evidence="8 10" id="KW-1133">Transmembrane helix</keyword>
<evidence type="ECO:0000256" key="3">
    <source>
        <dbReference type="ARBA" id="ARBA00022475"/>
    </source>
</evidence>
<evidence type="ECO:0000256" key="1">
    <source>
        <dbReference type="ARBA" id="ARBA00004651"/>
    </source>
</evidence>
<dbReference type="EMBL" id="WLZY01000005">
    <property type="protein sequence ID" value="NDL58529.1"/>
    <property type="molecule type" value="Genomic_DNA"/>
</dbReference>
<dbReference type="Pfam" id="PF00005">
    <property type="entry name" value="ABC_tran"/>
    <property type="match status" value="1"/>
</dbReference>
<keyword evidence="9 10" id="KW-0472">Membrane</keyword>
<dbReference type="InterPro" id="IPR039421">
    <property type="entry name" value="Type_1_exporter"/>
</dbReference>
<evidence type="ECO:0000256" key="8">
    <source>
        <dbReference type="ARBA" id="ARBA00022989"/>
    </source>
</evidence>
<dbReference type="Pfam" id="PF00664">
    <property type="entry name" value="ABC_membrane"/>
    <property type="match status" value="1"/>
</dbReference>
<reference evidence="13 14" key="1">
    <citation type="submission" date="2019-11" db="EMBL/GenBank/DDBJ databases">
        <authorList>
            <person name="Li X.-J."/>
            <person name="Feng X.-M."/>
        </authorList>
    </citation>
    <scope>NUCLEOTIDE SEQUENCE [LARGE SCALE GENOMIC DNA]</scope>
    <source>
        <strain evidence="13 14">XMNu-373</strain>
    </source>
</reference>
<evidence type="ECO:0000256" key="6">
    <source>
        <dbReference type="ARBA" id="ARBA00022741"/>
    </source>
</evidence>
<protein>
    <submittedName>
        <fullName evidence="13">ATP-binding cassette domain-containing protein</fullName>
    </submittedName>
</protein>
<organism evidence="13 14">
    <name type="scientific">Phytoactinopolyspora mesophila</name>
    <dbReference type="NCBI Taxonomy" id="2650750"/>
    <lineage>
        <taxon>Bacteria</taxon>
        <taxon>Bacillati</taxon>
        <taxon>Actinomycetota</taxon>
        <taxon>Actinomycetes</taxon>
        <taxon>Jiangellales</taxon>
        <taxon>Jiangellaceae</taxon>
        <taxon>Phytoactinopolyspora</taxon>
    </lineage>
</organism>
<comment type="subcellular location">
    <subcellularLocation>
        <location evidence="1">Cell membrane</location>
        <topology evidence="1">Multi-pass membrane protein</topology>
    </subcellularLocation>
</comment>
<sequence>MSTQLPVASARDVRAQAGQLFREHRRPLSATLSLHVLAAALGLAGPYLLGMMVDGVVEGTTAGRINLLAGLLGAFIVAQALITRAAIRRSLILGETVFAQLRESFIKRVLGLPLSTVERAGTGDLVARTTGDVDAVSRTVRFAVPEILVSLVTTVLTLAAAVIAGPLVAAGAIVGVPLLYVGTRWYLNRAREAYLWERAAYATLNGAVTETVDGARTIETLNLADVRIRRTEEDLKDAFAAERRTLFLRSVWFPTAELSYVLPVAATLAWGAWLVGEGHATIGQVTAVVLYMVQIVDPVDRLVSWLDELQVGTSSLARIFGISRVPNDREASGETPDGEDISADEVRYAYVDGQDVLHGISLDLRHGERLAMVGPSGAGKSTLGRLLAGIHPTRAGRVDVGGVRLVDLELERLRREVVLVTQEHHVFVGTMRDNLALAAPAAPDDELRRALEAVDALDWVDALPEGLDTVVGSGGHPIGPAQAQQIALARIVLADPHTLVLDEATSLLDPRAARHLERSLSAVLEDRTVIAIAHRLHTAHDADRVAVVEDGRISELGSHDELVEHGDAYAALWESWHGRPAKPDHAP</sequence>
<dbReference type="Proteomes" id="UP000460435">
    <property type="component" value="Unassembled WGS sequence"/>
</dbReference>
<evidence type="ECO:0000259" key="12">
    <source>
        <dbReference type="PROSITE" id="PS50929"/>
    </source>
</evidence>
<dbReference type="InterPro" id="IPR036640">
    <property type="entry name" value="ABC1_TM_sf"/>
</dbReference>
<keyword evidence="7 13" id="KW-0067">ATP-binding</keyword>
<dbReference type="AlphaFoldDB" id="A0A7K3M5D6"/>
<keyword evidence="5 10" id="KW-0812">Transmembrane</keyword>
<feature type="domain" description="ABC transmembrane type-1" evidence="12">
    <location>
        <begin position="36"/>
        <end position="310"/>
    </location>
</feature>
<keyword evidence="2" id="KW-0813">Transport</keyword>
<feature type="domain" description="ABC transporter" evidence="11">
    <location>
        <begin position="341"/>
        <end position="575"/>
    </location>
</feature>
<dbReference type="InterPro" id="IPR003439">
    <property type="entry name" value="ABC_transporter-like_ATP-bd"/>
</dbReference>
<dbReference type="SUPFAM" id="SSF52540">
    <property type="entry name" value="P-loop containing nucleoside triphosphate hydrolases"/>
    <property type="match status" value="1"/>
</dbReference>
<dbReference type="PANTHER" id="PTHR43394:SF1">
    <property type="entry name" value="ATP-BINDING CASSETTE SUB-FAMILY B MEMBER 10, MITOCHONDRIAL"/>
    <property type="match status" value="1"/>
</dbReference>
<keyword evidence="3" id="KW-1003">Cell membrane</keyword>
<proteinExistence type="predicted"/>
<evidence type="ECO:0000313" key="13">
    <source>
        <dbReference type="EMBL" id="NDL58529.1"/>
    </source>
</evidence>
<dbReference type="GO" id="GO:0016887">
    <property type="term" value="F:ATP hydrolysis activity"/>
    <property type="evidence" value="ECO:0007669"/>
    <property type="project" value="InterPro"/>
</dbReference>
<evidence type="ECO:0000256" key="10">
    <source>
        <dbReference type="SAM" id="Phobius"/>
    </source>
</evidence>
<dbReference type="CDD" id="cd07346">
    <property type="entry name" value="ABC_6TM_exporters"/>
    <property type="match status" value="1"/>
</dbReference>
<dbReference type="PROSITE" id="PS50929">
    <property type="entry name" value="ABC_TM1F"/>
    <property type="match status" value="1"/>
</dbReference>
<dbReference type="GO" id="GO:0015421">
    <property type="term" value="F:ABC-type oligopeptide transporter activity"/>
    <property type="evidence" value="ECO:0007669"/>
    <property type="project" value="TreeGrafter"/>
</dbReference>
<evidence type="ECO:0000313" key="14">
    <source>
        <dbReference type="Proteomes" id="UP000460435"/>
    </source>
</evidence>
<dbReference type="RefSeq" id="WP_162451230.1">
    <property type="nucleotide sequence ID" value="NZ_WLZY01000005.1"/>
</dbReference>
<feature type="transmembrane region" description="Helical" evidence="10">
    <location>
        <begin position="32"/>
        <end position="53"/>
    </location>
</feature>
<gene>
    <name evidence="13" type="ORF">F7O44_15785</name>
</gene>
<dbReference type="InterPro" id="IPR011527">
    <property type="entry name" value="ABC1_TM_dom"/>
</dbReference>
<evidence type="ECO:0000256" key="5">
    <source>
        <dbReference type="ARBA" id="ARBA00022692"/>
    </source>
</evidence>
<dbReference type="Gene3D" id="3.40.50.300">
    <property type="entry name" value="P-loop containing nucleotide triphosphate hydrolases"/>
    <property type="match status" value="1"/>
</dbReference>
<accession>A0A7K3M5D6</accession>
<dbReference type="InterPro" id="IPR003593">
    <property type="entry name" value="AAA+_ATPase"/>
</dbReference>
<evidence type="ECO:0000259" key="11">
    <source>
        <dbReference type="PROSITE" id="PS50893"/>
    </source>
</evidence>